<protein>
    <submittedName>
        <fullName evidence="1">Uncharacterized protein</fullName>
    </submittedName>
</protein>
<keyword evidence="2" id="KW-1185">Reference proteome</keyword>
<dbReference type="Pfam" id="PF11213">
    <property type="entry name" value="DUF3006"/>
    <property type="match status" value="1"/>
</dbReference>
<gene>
    <name evidence="1" type="ORF">C176_20859</name>
</gene>
<sequence>MKRGIIDRFEGDIAVVEFENSLEDFSLTQLPKGVQAGDVLLFENGEITIDSEGKEQLGKEVADLMEELFED</sequence>
<dbReference type="PATRIC" id="fig|1227360.4.peg.4245"/>
<reference evidence="1 2" key="1">
    <citation type="journal article" date="2014" name="BMC Genomics">
        <title>Genomic comparison of sporeforming bacilli isolated from milk.</title>
        <authorList>
            <person name="Moreno Switt A.I."/>
            <person name="Andrus A.D."/>
            <person name="Ranieri M.L."/>
            <person name="Orsi R.H."/>
            <person name="Ivy R."/>
            <person name="den Bakker H.C."/>
            <person name="Martin N.H."/>
            <person name="Wiedmann M."/>
            <person name="Boor K.J."/>
        </authorList>
    </citation>
    <scope>NUCLEOTIDE SEQUENCE [LARGE SCALE GENOMIC DNA]</scope>
    <source>
        <strain evidence="1 2">FSL R5-213</strain>
    </source>
</reference>
<evidence type="ECO:0000313" key="2">
    <source>
        <dbReference type="Proteomes" id="UP000019062"/>
    </source>
</evidence>
<dbReference type="Proteomes" id="UP000019062">
    <property type="component" value="Unassembled WGS sequence"/>
</dbReference>
<organism evidence="1 2">
    <name type="scientific">Viridibacillus arenosi FSL R5-213</name>
    <dbReference type="NCBI Taxonomy" id="1227360"/>
    <lineage>
        <taxon>Bacteria</taxon>
        <taxon>Bacillati</taxon>
        <taxon>Bacillota</taxon>
        <taxon>Bacilli</taxon>
        <taxon>Bacillales</taxon>
        <taxon>Caryophanaceae</taxon>
        <taxon>Viridibacillus</taxon>
    </lineage>
</organism>
<dbReference type="AlphaFoldDB" id="W4EN23"/>
<name>W4EN23_9BACL</name>
<comment type="caution">
    <text evidence="1">The sequence shown here is derived from an EMBL/GenBank/DDBJ whole genome shotgun (WGS) entry which is preliminary data.</text>
</comment>
<dbReference type="RefSeq" id="WP_038190881.1">
    <property type="nucleotide sequence ID" value="NZ_ASQA01000042.1"/>
</dbReference>
<dbReference type="InterPro" id="IPR021377">
    <property type="entry name" value="DUF3006"/>
</dbReference>
<dbReference type="EMBL" id="ASQA01000042">
    <property type="protein sequence ID" value="ETT81196.1"/>
    <property type="molecule type" value="Genomic_DNA"/>
</dbReference>
<accession>W4EN23</accession>
<proteinExistence type="predicted"/>
<evidence type="ECO:0000313" key="1">
    <source>
        <dbReference type="EMBL" id="ETT81196.1"/>
    </source>
</evidence>